<dbReference type="InterPro" id="IPR009100">
    <property type="entry name" value="AcylCoA_DH/oxidase_NM_dom_sf"/>
</dbReference>
<dbReference type="GO" id="GO:0016627">
    <property type="term" value="F:oxidoreductase activity, acting on the CH-CH group of donors"/>
    <property type="evidence" value="ECO:0007669"/>
    <property type="project" value="InterPro"/>
</dbReference>
<dbReference type="Gene3D" id="1.10.540.10">
    <property type="entry name" value="Acyl-CoA dehydrogenase/oxidase, N-terminal domain"/>
    <property type="match status" value="1"/>
</dbReference>
<dbReference type="eggNOG" id="COG1960">
    <property type="taxonomic scope" value="Bacteria"/>
</dbReference>
<dbReference type="RefSeq" id="WP_015948127.1">
    <property type="nucleotide sequence ID" value="NC_011768.1"/>
</dbReference>
<evidence type="ECO:0000256" key="3">
    <source>
        <dbReference type="ARBA" id="ARBA00011881"/>
    </source>
</evidence>
<gene>
    <name evidence="16" type="ordered locus">Dalk_3381</name>
</gene>
<dbReference type="Pfam" id="PF12806">
    <property type="entry name" value="Acyl-CoA_dh_C"/>
    <property type="match status" value="1"/>
</dbReference>
<dbReference type="FunFam" id="2.40.110.10:FF:000031">
    <property type="entry name" value="Acyl-CoA dehydrogenase, putative"/>
    <property type="match status" value="1"/>
</dbReference>
<dbReference type="InterPro" id="IPR046373">
    <property type="entry name" value="Acyl-CoA_Oxase/DH_mid-dom_sf"/>
</dbReference>
<dbReference type="SUPFAM" id="SSF47203">
    <property type="entry name" value="Acyl-CoA dehydrogenase C-terminal domain-like"/>
    <property type="match status" value="1"/>
</dbReference>
<evidence type="ECO:0000259" key="12">
    <source>
        <dbReference type="Pfam" id="PF00441"/>
    </source>
</evidence>
<dbReference type="InterPro" id="IPR037069">
    <property type="entry name" value="AcylCoA_DH/ox_N_sf"/>
</dbReference>
<evidence type="ECO:0000256" key="6">
    <source>
        <dbReference type="ARBA" id="ARBA00023002"/>
    </source>
</evidence>
<keyword evidence="6 11" id="KW-0560">Oxidoreductase</keyword>
<dbReference type="InterPro" id="IPR006091">
    <property type="entry name" value="Acyl-CoA_Oxase/DH_mid-dom"/>
</dbReference>
<dbReference type="InterPro" id="IPR009075">
    <property type="entry name" value="AcylCo_DH/oxidase_C"/>
</dbReference>
<dbReference type="EMBL" id="CP001322">
    <property type="protein sequence ID" value="ACL05070.1"/>
    <property type="molecule type" value="Genomic_DNA"/>
</dbReference>
<evidence type="ECO:0000256" key="4">
    <source>
        <dbReference type="ARBA" id="ARBA00022630"/>
    </source>
</evidence>
<dbReference type="EC" id="1.3.99.41" evidence="9"/>
<dbReference type="InterPro" id="IPR052166">
    <property type="entry name" value="Diverse_Acyl-CoA_DH"/>
</dbReference>
<comment type="catalytic activity">
    <reaction evidence="7">
        <text>3-(methylsulfanyl)propanoyl-CoA + oxidized [electron-transfer flavoprotein] + H(+) = 3-(methylsulfanyl)acryloyl-CoA + reduced [electron-transfer flavoprotein]</text>
        <dbReference type="Rhea" id="RHEA:52612"/>
        <dbReference type="Rhea" id="RHEA-COMP:10685"/>
        <dbReference type="Rhea" id="RHEA-COMP:10686"/>
        <dbReference type="ChEBI" id="CHEBI:15378"/>
        <dbReference type="ChEBI" id="CHEBI:57692"/>
        <dbReference type="ChEBI" id="CHEBI:58307"/>
        <dbReference type="ChEBI" id="CHEBI:82815"/>
        <dbReference type="ChEBI" id="CHEBI:84994"/>
        <dbReference type="EC" id="1.3.99.41"/>
    </reaction>
    <physiologicalReaction direction="left-to-right" evidence="7">
        <dbReference type="Rhea" id="RHEA:52613"/>
    </physiologicalReaction>
</comment>
<dbReference type="InterPro" id="IPR036250">
    <property type="entry name" value="AcylCo_DH-like_C"/>
</dbReference>
<evidence type="ECO:0000259" key="14">
    <source>
        <dbReference type="Pfam" id="PF02771"/>
    </source>
</evidence>
<dbReference type="PANTHER" id="PTHR42803:SF1">
    <property type="entry name" value="BROAD-SPECIFICITY LINEAR ACYL-COA DEHYDROGENASE FADE5"/>
    <property type="match status" value="1"/>
</dbReference>
<comment type="cofactor">
    <cofactor evidence="1 11">
        <name>FAD</name>
        <dbReference type="ChEBI" id="CHEBI:57692"/>
    </cofactor>
</comment>
<evidence type="ECO:0000256" key="9">
    <source>
        <dbReference type="ARBA" id="ARBA00066694"/>
    </source>
</evidence>
<dbReference type="KEGG" id="dal:Dalk_3381"/>
<dbReference type="Pfam" id="PF00441">
    <property type="entry name" value="Acyl-CoA_dh_1"/>
    <property type="match status" value="1"/>
</dbReference>
<evidence type="ECO:0000256" key="11">
    <source>
        <dbReference type="RuleBase" id="RU362125"/>
    </source>
</evidence>
<evidence type="ECO:0000256" key="5">
    <source>
        <dbReference type="ARBA" id="ARBA00022827"/>
    </source>
</evidence>
<evidence type="ECO:0000259" key="13">
    <source>
        <dbReference type="Pfam" id="PF02770"/>
    </source>
</evidence>
<feature type="domain" description="Acyl-CoA oxidase/dehydrogenase middle" evidence="13">
    <location>
        <begin position="162"/>
        <end position="267"/>
    </location>
</feature>
<keyword evidence="4 11" id="KW-0285">Flavoprotein</keyword>
<name>B8FLC4_DESAL</name>
<dbReference type="Gene3D" id="1.20.140.10">
    <property type="entry name" value="Butyryl-CoA Dehydrogenase, subunit A, domain 3"/>
    <property type="match status" value="1"/>
</dbReference>
<comment type="similarity">
    <text evidence="2 11">Belongs to the acyl-CoA dehydrogenase family.</text>
</comment>
<dbReference type="AlphaFoldDB" id="B8FLC4"/>
<keyword evidence="17" id="KW-1185">Reference proteome</keyword>
<proteinExistence type="inferred from homology"/>
<organism evidence="16 17">
    <name type="scientific">Desulfatibacillum aliphaticivorans</name>
    <dbReference type="NCBI Taxonomy" id="218208"/>
    <lineage>
        <taxon>Bacteria</taxon>
        <taxon>Pseudomonadati</taxon>
        <taxon>Thermodesulfobacteriota</taxon>
        <taxon>Desulfobacteria</taxon>
        <taxon>Desulfobacterales</taxon>
        <taxon>Desulfatibacillaceae</taxon>
        <taxon>Desulfatibacillum</taxon>
    </lineage>
</organism>
<evidence type="ECO:0000313" key="16">
    <source>
        <dbReference type="EMBL" id="ACL05070.1"/>
    </source>
</evidence>
<evidence type="ECO:0000256" key="7">
    <source>
        <dbReference type="ARBA" id="ARBA00051388"/>
    </source>
</evidence>
<dbReference type="InterPro" id="IPR013786">
    <property type="entry name" value="AcylCoA_DH/ox_N"/>
</dbReference>
<dbReference type="Pfam" id="PF02770">
    <property type="entry name" value="Acyl-CoA_dh_M"/>
    <property type="match status" value="1"/>
</dbReference>
<evidence type="ECO:0000259" key="15">
    <source>
        <dbReference type="Pfam" id="PF12806"/>
    </source>
</evidence>
<dbReference type="Proteomes" id="UP000000739">
    <property type="component" value="Chromosome"/>
</dbReference>
<sequence length="604" mass="66531">MGQQIADRRDIEFVLYEQFDAEYLANNERYQGLNRKAFDLILTEARAFAIKELLPIMAEGDRQGVRLEDGTVKVPDCFKKPFAQFIENEWMSLTEDPEMGGQGLPHLIATAATEYLVGPNFAFAGYLGMGHGTGKMIELYGTEAQKSLFVKNLYTCKWAGTMMLTEPEAGSDVGALTTTAVPNEDGSYSITGNKIFITVGDHDLTENIIHAVLARIEGAPAGTAGVSLFIVPKIRVNEDGSLGIPNDVICTGLEEKMGIHGSATCSMALGSKGQCQGFLLGEANKGMRAMFHMMNEARLAVSMQSLGIASTAYLHAANYAKERVQGRDLSDMLNKDAVSVPIVRHPDVRRMLTWMKAYVDGMRSFVYFIADCIEKEENSQDIEEHKRCKGLVDLLTPIIKTYNAKYGFEVCVQAIQTYGGYGYIREYPVEQLLRDAKITSLYEGTDGVQAMDLLARKIGMEQGAVFQSFIKEINNVIDRARKSDALASMADAVDQCLKDLSNLAIAMGTTAMSPDFKIAFAHSVPFLDVFGDMVMAWMLLWRACVAAEKLGEMAKKKDLAFYEGQIKTAQFFCETVLPVTEGRMKSIKNFSPAPLEMDEAAFGG</sequence>
<evidence type="ECO:0000256" key="10">
    <source>
        <dbReference type="ARBA" id="ARBA00069043"/>
    </source>
</evidence>
<evidence type="ECO:0000256" key="2">
    <source>
        <dbReference type="ARBA" id="ARBA00009347"/>
    </source>
</evidence>
<reference evidence="16 17" key="1">
    <citation type="journal article" date="2012" name="Environ. Microbiol.">
        <title>The genome sequence of Desulfatibacillum alkenivorans AK-01: a blueprint for anaerobic alkane oxidation.</title>
        <authorList>
            <person name="Callaghan A.V."/>
            <person name="Morris B.E."/>
            <person name="Pereira I.A."/>
            <person name="McInerney M.J."/>
            <person name="Austin R.N."/>
            <person name="Groves J.T."/>
            <person name="Kukor J.J."/>
            <person name="Suflita J.M."/>
            <person name="Young L.Y."/>
            <person name="Zylstra G.J."/>
            <person name="Wawrik B."/>
        </authorList>
    </citation>
    <scope>NUCLEOTIDE SEQUENCE [LARGE SCALE GENOMIC DNA]</scope>
    <source>
        <strain evidence="16 17">AK-01</strain>
    </source>
</reference>
<comment type="function">
    <text evidence="8">Involved in the assimilation of dimethylsulphoniopropionate (DMSP), an important compound in the fixation of carbon in marine phytoplankton, by mediating the conversion of 3-(methylthio)propanoyl-CoA (MMPA-CoA) to 3-(methylthio)acryloyl-CoA (MTA-CoA).</text>
</comment>
<evidence type="ECO:0000256" key="8">
    <source>
        <dbReference type="ARBA" id="ARBA00058683"/>
    </source>
</evidence>
<evidence type="ECO:0000313" key="17">
    <source>
        <dbReference type="Proteomes" id="UP000000739"/>
    </source>
</evidence>
<comment type="subunit">
    <text evidence="3">Homotetramer.</text>
</comment>
<dbReference type="GO" id="GO:0050660">
    <property type="term" value="F:flavin adenine dinucleotide binding"/>
    <property type="evidence" value="ECO:0007669"/>
    <property type="project" value="InterPro"/>
</dbReference>
<dbReference type="Pfam" id="PF02771">
    <property type="entry name" value="Acyl-CoA_dh_N"/>
    <property type="match status" value="1"/>
</dbReference>
<evidence type="ECO:0000256" key="1">
    <source>
        <dbReference type="ARBA" id="ARBA00001974"/>
    </source>
</evidence>
<protein>
    <recommendedName>
        <fullName evidence="10">3-methylmercaptopropionyl-CoA dehydrogenase</fullName>
        <ecNumber evidence="9">1.3.99.41</ecNumber>
    </recommendedName>
</protein>
<dbReference type="GO" id="GO:0005886">
    <property type="term" value="C:plasma membrane"/>
    <property type="evidence" value="ECO:0007669"/>
    <property type="project" value="TreeGrafter"/>
</dbReference>
<feature type="domain" description="Acetyl-CoA dehydrogenase-like C-terminal" evidence="15">
    <location>
        <begin position="469"/>
        <end position="598"/>
    </location>
</feature>
<keyword evidence="5 11" id="KW-0274">FAD</keyword>
<dbReference type="InterPro" id="IPR025878">
    <property type="entry name" value="Acyl-CoA_dh-like_C_dom"/>
</dbReference>
<dbReference type="HOGENOM" id="CLU_018204_12_2_7"/>
<dbReference type="SUPFAM" id="SSF56645">
    <property type="entry name" value="Acyl-CoA dehydrogenase NM domain-like"/>
    <property type="match status" value="1"/>
</dbReference>
<feature type="domain" description="Acyl-CoA dehydrogenase/oxidase C-terminal" evidence="12">
    <location>
        <begin position="284"/>
        <end position="456"/>
    </location>
</feature>
<feature type="domain" description="Acyl-CoA dehydrogenase/oxidase N-terminal" evidence="14">
    <location>
        <begin position="40"/>
        <end position="153"/>
    </location>
</feature>
<dbReference type="Gene3D" id="2.40.110.10">
    <property type="entry name" value="Butyryl-CoA Dehydrogenase, subunit A, domain 2"/>
    <property type="match status" value="1"/>
</dbReference>
<dbReference type="PANTHER" id="PTHR42803">
    <property type="entry name" value="ACYL-COA DEHYDROGENASE"/>
    <property type="match status" value="1"/>
</dbReference>
<accession>B8FLC4</accession>